<evidence type="ECO:0000256" key="2">
    <source>
        <dbReference type="ARBA" id="ARBA00009844"/>
    </source>
</evidence>
<keyword evidence="3 6" id="KW-0812">Transmembrane</keyword>
<sequence>CSNPPPSNGGSYCQGKDTATANCTGPLCVAVRSEEDIQLAPYIGLAVACVVFTLVAAIVFLLRQRKGRDHRMYDRANSEYQPEYLPEKDNKSYGVEPFEPDLTRGAIIPVSVPSCYEYPFSESGGVGAARYDGLQHSCSEHHYDVPDLRSANSHSLSSFTGSSVSCIEDRSCRSAFSLHGCSDIDCVGSSLITSAGGRISLPESGVSLSIPEGAIPKGSKEQMYVSVLRDDRHRPKLSDGMTQLSPVVLCGPASVALNKPVVLNIQHCASLKHGQWAISVWTSESPLDALPVWNKTVTLGEETINTSVFTQVDTSQVYLMMEQLNRVVLVGEPNVVVGRPPCVKLLRLAVFTPPLSLARTPHPSDHSVRVYALEDNMAALEGVVKVERKLGGCLADKPKSLLFQDGGASLSISLEDISPGWRCKPHTDYQEIPFSHVWNSNVNHLHCSFTLERAEQTTAGVSFRVLASQKGCQTHRQMFRIQADLSVDSSSSSLQVGMPPLVCRTVTSSSGCGSSITTCDNPTTPFRLNRTLRRQLSQCLNPPNARSNDWRMLAQRLNVDRYINYFATKASPTEHILDLWEARHREPTAVTDLVNILRVMGRSDAAALIEKQL</sequence>
<protein>
    <recommendedName>
        <fullName evidence="6">Netrin receptor UNC5</fullName>
    </recommendedName>
</protein>
<dbReference type="Gene3D" id="2.60.220.30">
    <property type="match status" value="1"/>
</dbReference>
<dbReference type="InterPro" id="IPR000488">
    <property type="entry name" value="Death_dom"/>
</dbReference>
<dbReference type="Pfam" id="PF17217">
    <property type="entry name" value="UPA"/>
    <property type="match status" value="1"/>
</dbReference>
<feature type="domain" description="Death" evidence="7">
    <location>
        <begin position="549"/>
        <end position="613"/>
    </location>
</feature>
<keyword evidence="4 6" id="KW-1133">Transmembrane helix</keyword>
<keyword evidence="6" id="KW-0393">Immunoglobulin domain</keyword>
<gene>
    <name evidence="9" type="ORF">g.43681</name>
</gene>
<accession>A0A1B6M8N6</accession>
<dbReference type="SMART" id="SM00218">
    <property type="entry name" value="ZU5"/>
    <property type="match status" value="1"/>
</dbReference>
<dbReference type="PROSITE" id="PS51145">
    <property type="entry name" value="ZU5"/>
    <property type="match status" value="1"/>
</dbReference>
<comment type="function">
    <text evidence="6">Receptor for netrin required for axon guidance. Mediates axon repulsion of neuronal growth cones in the developing nervous system upon ligand binding.</text>
</comment>
<evidence type="ECO:0000259" key="8">
    <source>
        <dbReference type="PROSITE" id="PS51145"/>
    </source>
</evidence>
<dbReference type="GO" id="GO:0005886">
    <property type="term" value="C:plasma membrane"/>
    <property type="evidence" value="ECO:0007669"/>
    <property type="project" value="UniProtKB-SubCell"/>
</dbReference>
<dbReference type="InterPro" id="IPR037936">
    <property type="entry name" value="UNC5A-D"/>
</dbReference>
<evidence type="ECO:0000259" key="7">
    <source>
        <dbReference type="PROSITE" id="PS50017"/>
    </source>
</evidence>
<feature type="transmembrane region" description="Helical" evidence="6">
    <location>
        <begin position="39"/>
        <end position="62"/>
    </location>
</feature>
<keyword evidence="6" id="KW-0217">Developmental protein</keyword>
<evidence type="ECO:0000256" key="3">
    <source>
        <dbReference type="ARBA" id="ARBA00022692"/>
    </source>
</evidence>
<dbReference type="AlphaFoldDB" id="A0A1B6M8N6"/>
<feature type="non-terminal residue" evidence="9">
    <location>
        <position position="1"/>
    </location>
</feature>
<dbReference type="InterPro" id="IPR011029">
    <property type="entry name" value="DEATH-like_dom_sf"/>
</dbReference>
<dbReference type="InterPro" id="IPR000906">
    <property type="entry name" value="ZU5_dom"/>
</dbReference>
<name>A0A1B6M8N6_9HEMI</name>
<dbReference type="Pfam" id="PF00531">
    <property type="entry name" value="Death"/>
    <property type="match status" value="1"/>
</dbReference>
<evidence type="ECO:0000313" key="9">
    <source>
        <dbReference type="EMBL" id="JAT32290.1"/>
    </source>
</evidence>
<dbReference type="SMART" id="SM00005">
    <property type="entry name" value="DEATH"/>
    <property type="match status" value="1"/>
</dbReference>
<keyword evidence="6" id="KW-0675">Receptor</keyword>
<dbReference type="SUPFAM" id="SSF47986">
    <property type="entry name" value="DEATH domain"/>
    <property type="match status" value="1"/>
</dbReference>
<dbReference type="InterPro" id="IPR033772">
    <property type="entry name" value="UPA"/>
</dbReference>
<dbReference type="EMBL" id="GEBQ01007687">
    <property type="protein sequence ID" value="JAT32290.1"/>
    <property type="molecule type" value="Transcribed_RNA"/>
</dbReference>
<feature type="domain" description="ZU5" evidence="8">
    <location>
        <begin position="186"/>
        <end position="333"/>
    </location>
</feature>
<evidence type="ECO:0000256" key="4">
    <source>
        <dbReference type="ARBA" id="ARBA00022989"/>
    </source>
</evidence>
<comment type="subcellular location">
    <subcellularLocation>
        <location evidence="6">Cell membrane</location>
        <topology evidence="6">Single-pass type I membrane protein</topology>
    </subcellularLocation>
    <subcellularLocation>
        <location evidence="1">Membrane</location>
        <topology evidence="1">Single-pass membrane protein</topology>
    </subcellularLocation>
</comment>
<dbReference type="FunFam" id="1.10.533.10:FF:000092">
    <property type="entry name" value="Netrin receptor unc-5"/>
    <property type="match status" value="1"/>
</dbReference>
<dbReference type="PANTHER" id="PTHR12582">
    <property type="entry name" value="NETRIN RECEPTOR UNC5"/>
    <property type="match status" value="1"/>
</dbReference>
<reference evidence="9" key="1">
    <citation type="submission" date="2015-11" db="EMBL/GenBank/DDBJ databases">
        <title>De novo transcriptome assembly of four potential Pierce s Disease insect vectors from Arizona vineyards.</title>
        <authorList>
            <person name="Tassone E.E."/>
        </authorList>
    </citation>
    <scope>NUCLEOTIDE SEQUENCE</scope>
</reference>
<proteinExistence type="inferred from homology"/>
<dbReference type="Pfam" id="PF00791">
    <property type="entry name" value="ZU5"/>
    <property type="match status" value="1"/>
</dbReference>
<dbReference type="GO" id="GO:0005042">
    <property type="term" value="F:netrin receptor activity"/>
    <property type="evidence" value="ECO:0007669"/>
    <property type="project" value="UniProtKB-UniRule"/>
</dbReference>
<organism evidence="9">
    <name type="scientific">Graphocephala atropunctata</name>
    <dbReference type="NCBI Taxonomy" id="36148"/>
    <lineage>
        <taxon>Eukaryota</taxon>
        <taxon>Metazoa</taxon>
        <taxon>Ecdysozoa</taxon>
        <taxon>Arthropoda</taxon>
        <taxon>Hexapoda</taxon>
        <taxon>Insecta</taxon>
        <taxon>Pterygota</taxon>
        <taxon>Neoptera</taxon>
        <taxon>Paraneoptera</taxon>
        <taxon>Hemiptera</taxon>
        <taxon>Auchenorrhyncha</taxon>
        <taxon>Membracoidea</taxon>
        <taxon>Cicadellidae</taxon>
        <taxon>Cicadellinae</taxon>
        <taxon>Cicadellini</taxon>
        <taxon>Graphocephala</taxon>
    </lineage>
</organism>
<dbReference type="PANTHER" id="PTHR12582:SF47">
    <property type="entry name" value="NETRIN RECEPTOR UNC-5"/>
    <property type="match status" value="1"/>
</dbReference>
<dbReference type="PROSITE" id="PS50017">
    <property type="entry name" value="DEATH_DOMAIN"/>
    <property type="match status" value="1"/>
</dbReference>
<keyword evidence="5 6" id="KW-0472">Membrane</keyword>
<dbReference type="CDD" id="cd08781">
    <property type="entry name" value="Death_UNC5-like"/>
    <property type="match status" value="1"/>
</dbReference>
<evidence type="ECO:0000256" key="6">
    <source>
        <dbReference type="RuleBase" id="RU367033"/>
    </source>
</evidence>
<dbReference type="Gene3D" id="1.10.533.10">
    <property type="entry name" value="Death Domain, Fas"/>
    <property type="match status" value="1"/>
</dbReference>
<comment type="similarity">
    <text evidence="2 6">Belongs to the unc-5 family.</text>
</comment>
<dbReference type="GO" id="GO:0008045">
    <property type="term" value="P:motor neuron axon guidance"/>
    <property type="evidence" value="ECO:0007669"/>
    <property type="project" value="TreeGrafter"/>
</dbReference>
<feature type="non-terminal residue" evidence="9">
    <location>
        <position position="613"/>
    </location>
</feature>
<evidence type="ECO:0000256" key="1">
    <source>
        <dbReference type="ARBA" id="ARBA00004167"/>
    </source>
</evidence>
<evidence type="ECO:0000256" key="5">
    <source>
        <dbReference type="ARBA" id="ARBA00023136"/>
    </source>
</evidence>